<dbReference type="Gene3D" id="3.40.1360.10">
    <property type="match status" value="1"/>
</dbReference>
<keyword evidence="5 12" id="KW-0235">DNA replication</keyword>
<dbReference type="FunFam" id="3.90.580.10:FF:000001">
    <property type="entry name" value="DNA primase"/>
    <property type="match status" value="1"/>
</dbReference>
<dbReference type="NCBIfam" id="TIGR01391">
    <property type="entry name" value="dnaG"/>
    <property type="match status" value="1"/>
</dbReference>
<evidence type="ECO:0000256" key="9">
    <source>
        <dbReference type="ARBA" id="ARBA00022842"/>
    </source>
</evidence>
<dbReference type="PANTHER" id="PTHR30313">
    <property type="entry name" value="DNA PRIMASE"/>
    <property type="match status" value="1"/>
</dbReference>
<dbReference type="InterPro" id="IPR019475">
    <property type="entry name" value="DNA_primase_DnaB-bd"/>
</dbReference>
<organism evidence="17 18">
    <name type="scientific">Vagococcus elongatus</name>
    <dbReference type="NCBI Taxonomy" id="180344"/>
    <lineage>
        <taxon>Bacteria</taxon>
        <taxon>Bacillati</taxon>
        <taxon>Bacillota</taxon>
        <taxon>Bacilli</taxon>
        <taxon>Lactobacillales</taxon>
        <taxon>Enterococcaceae</taxon>
        <taxon>Vagococcus</taxon>
    </lineage>
</organism>
<comment type="catalytic activity">
    <reaction evidence="12">
        <text>ssDNA + n NTP = ssDNA/pppN(pN)n-1 hybrid + (n-1) diphosphate.</text>
        <dbReference type="EC" id="2.7.7.101"/>
    </reaction>
</comment>
<dbReference type="SUPFAM" id="SSF56731">
    <property type="entry name" value="DNA primase core"/>
    <property type="match status" value="1"/>
</dbReference>
<keyword evidence="8 12" id="KW-0862">Zinc</keyword>
<feature type="domain" description="Toprim" evidence="16">
    <location>
        <begin position="268"/>
        <end position="350"/>
    </location>
</feature>
<dbReference type="PROSITE" id="PS50880">
    <property type="entry name" value="TOPRIM"/>
    <property type="match status" value="1"/>
</dbReference>
<gene>
    <name evidence="12" type="primary">dnaG</name>
    <name evidence="17" type="ORF">CBF29_12425</name>
</gene>
<comment type="domain">
    <text evidence="12">Contains an N-terminal zinc-binding domain, a central core domain that contains the primase activity, and a C-terminal DnaB-binding domain.</text>
</comment>
<dbReference type="Pfam" id="PF08275">
    <property type="entry name" value="DNAG_N"/>
    <property type="match status" value="1"/>
</dbReference>
<comment type="subunit">
    <text evidence="12">Monomer. Interacts with DnaB.</text>
</comment>
<keyword evidence="9" id="KW-0460">Magnesium</keyword>
<dbReference type="InterPro" id="IPR016136">
    <property type="entry name" value="DNA_helicase_N/primase_C"/>
</dbReference>
<feature type="zinc finger region" description="CHC2-type" evidence="12 14">
    <location>
        <begin position="39"/>
        <end position="63"/>
    </location>
</feature>
<keyword evidence="6 12" id="KW-0479">Metal-binding</keyword>
<dbReference type="OrthoDB" id="9803773at2"/>
<dbReference type="Proteomes" id="UP000287605">
    <property type="component" value="Unassembled WGS sequence"/>
</dbReference>
<dbReference type="InterPro" id="IPR013264">
    <property type="entry name" value="DNAG_N"/>
</dbReference>
<evidence type="ECO:0000256" key="3">
    <source>
        <dbReference type="ARBA" id="ARBA00022679"/>
    </source>
</evidence>
<dbReference type="GO" id="GO:0005737">
    <property type="term" value="C:cytoplasm"/>
    <property type="evidence" value="ECO:0007669"/>
    <property type="project" value="TreeGrafter"/>
</dbReference>
<evidence type="ECO:0000256" key="2">
    <source>
        <dbReference type="ARBA" id="ARBA00022515"/>
    </source>
</evidence>
<evidence type="ECO:0000256" key="13">
    <source>
        <dbReference type="PIRNR" id="PIRNR002811"/>
    </source>
</evidence>
<dbReference type="Pfam" id="PF10410">
    <property type="entry name" value="DnaB_bind"/>
    <property type="match status" value="1"/>
</dbReference>
<evidence type="ECO:0000256" key="5">
    <source>
        <dbReference type="ARBA" id="ARBA00022705"/>
    </source>
</evidence>
<dbReference type="Pfam" id="PF13155">
    <property type="entry name" value="Toprim_2"/>
    <property type="match status" value="1"/>
</dbReference>
<feature type="region of interest" description="Disordered" evidence="15">
    <location>
        <begin position="445"/>
        <end position="474"/>
    </location>
</feature>
<dbReference type="InterPro" id="IPR037068">
    <property type="entry name" value="DNA_primase_core_N_sf"/>
</dbReference>
<dbReference type="SUPFAM" id="SSF57783">
    <property type="entry name" value="Zinc beta-ribbon"/>
    <property type="match status" value="1"/>
</dbReference>
<accession>A0A430ALJ5</accession>
<keyword evidence="4 12" id="KW-0548">Nucleotidyltransferase</keyword>
<feature type="compositionally biased region" description="Polar residues" evidence="15">
    <location>
        <begin position="458"/>
        <end position="474"/>
    </location>
</feature>
<reference evidence="17 18" key="1">
    <citation type="submission" date="2017-05" db="EMBL/GenBank/DDBJ databases">
        <title>Vagococcus spp. assemblies.</title>
        <authorList>
            <person name="Gulvik C.A."/>
        </authorList>
    </citation>
    <scope>NUCLEOTIDE SEQUENCE [LARGE SCALE GENOMIC DNA]</scope>
    <source>
        <strain evidence="17 18">CCUG 51432</strain>
    </source>
</reference>
<sequence length="619" mass="71847">MNRIPQEVIDEIRIGTNIVDVVGQYVQLKKSGKNYFGLCPFHEEKSPSFSVAEDKQIFHCFGCGKGGNVFQFIQEIDGVSFPEAIEKVADLSHIQVDFKFSPAVSPGEDSRRQKDGQLIALHEKAAELYHHILLRTQVGQHALKYLQDRGISEEQMTEFQIGFAPAERTLLKQVFQQENVDTQVISRSGLVTEREDGEQLDRFYSRIMFPIRNAQGKVVAFSGRLFLEDNYESARMPKYLNSPETEIFNKRQVLYNFDQARAVGRKENELVLFEGFMDVISASGAGIKNGVASMGTSLTNEQLTMFQRTVKKVLICYDGDNAGREASYRALQSFTDHSSLDVSILMLPENLDPDDYIQTYGGERFKEQVKNHRESPFTFKMLYFKQDKNLENEHERLAYLDQMIKELASVPSVIEREVYTHQLSEMFDISEEAIQAEVDKVLTTERQQRRQQRRRHQANGNETAIERTTPQVQQESKLTLMEKTEQMLLYRIFHEQTVVNRLKREKDFSFAHDDYQELFTHFETYMMLHGQFVEADFLNYLQEDHLRRKLIEISYLEMSEESTSQEIDDYIRVIGKNSLEVLKKEKLKNQKEAARVGDKELELALSIEIIEIQKKLKNH</sequence>
<dbReference type="PANTHER" id="PTHR30313:SF2">
    <property type="entry name" value="DNA PRIMASE"/>
    <property type="match status" value="1"/>
</dbReference>
<evidence type="ECO:0000313" key="18">
    <source>
        <dbReference type="Proteomes" id="UP000287605"/>
    </source>
</evidence>
<keyword evidence="2 12" id="KW-0639">Primosome</keyword>
<dbReference type="FunFam" id="3.90.980.10:FF:000001">
    <property type="entry name" value="DNA primase"/>
    <property type="match status" value="1"/>
</dbReference>
<dbReference type="PIRSF" id="PIRSF002811">
    <property type="entry name" value="DnaG"/>
    <property type="match status" value="1"/>
</dbReference>
<evidence type="ECO:0000256" key="10">
    <source>
        <dbReference type="ARBA" id="ARBA00023125"/>
    </source>
</evidence>
<dbReference type="GO" id="GO:0006269">
    <property type="term" value="P:DNA replication, synthesis of primer"/>
    <property type="evidence" value="ECO:0007669"/>
    <property type="project" value="UniProtKB-UniRule"/>
</dbReference>
<comment type="similarity">
    <text evidence="12 13">Belongs to the DnaG primase family.</text>
</comment>
<dbReference type="GO" id="GO:1990077">
    <property type="term" value="C:primosome complex"/>
    <property type="evidence" value="ECO:0007669"/>
    <property type="project" value="UniProtKB-KW"/>
</dbReference>
<protein>
    <recommendedName>
        <fullName evidence="12 13">DNA primase</fullName>
        <ecNumber evidence="12">2.7.7.101</ecNumber>
    </recommendedName>
</protein>
<dbReference type="GO" id="GO:0003899">
    <property type="term" value="F:DNA-directed RNA polymerase activity"/>
    <property type="evidence" value="ECO:0007669"/>
    <property type="project" value="UniProtKB-UniRule"/>
</dbReference>
<dbReference type="InterPro" id="IPR006171">
    <property type="entry name" value="TOPRIM_dom"/>
</dbReference>
<evidence type="ECO:0000259" key="16">
    <source>
        <dbReference type="PROSITE" id="PS50880"/>
    </source>
</evidence>
<evidence type="ECO:0000256" key="8">
    <source>
        <dbReference type="ARBA" id="ARBA00022833"/>
    </source>
</evidence>
<keyword evidence="7 12" id="KW-0863">Zinc-finger</keyword>
<dbReference type="SMART" id="SM00400">
    <property type="entry name" value="ZnF_CHCC"/>
    <property type="match status" value="1"/>
</dbReference>
<dbReference type="AlphaFoldDB" id="A0A430ALJ5"/>
<keyword evidence="18" id="KW-1185">Reference proteome</keyword>
<keyword evidence="1 12" id="KW-0240">DNA-directed RNA polymerase</keyword>
<evidence type="ECO:0000256" key="7">
    <source>
        <dbReference type="ARBA" id="ARBA00022771"/>
    </source>
</evidence>
<dbReference type="Pfam" id="PF01807">
    <property type="entry name" value="Zn_ribbon_DnaG"/>
    <property type="match status" value="1"/>
</dbReference>
<dbReference type="Gene3D" id="3.90.580.10">
    <property type="entry name" value="Zinc finger, CHC2-type domain"/>
    <property type="match status" value="1"/>
</dbReference>
<proteinExistence type="inferred from homology"/>
<comment type="cofactor">
    <cofactor evidence="12 13 14">
        <name>Zn(2+)</name>
        <dbReference type="ChEBI" id="CHEBI:29105"/>
    </cofactor>
    <text evidence="12 13 14">Binds 1 zinc ion per monomer.</text>
</comment>
<dbReference type="CDD" id="cd03364">
    <property type="entry name" value="TOPRIM_DnaG_primases"/>
    <property type="match status" value="1"/>
</dbReference>
<evidence type="ECO:0000313" key="17">
    <source>
        <dbReference type="EMBL" id="RSU09010.1"/>
    </source>
</evidence>
<name>A0A430ALJ5_9ENTE</name>
<evidence type="ECO:0000256" key="4">
    <source>
        <dbReference type="ARBA" id="ARBA00022695"/>
    </source>
</evidence>
<dbReference type="GO" id="GO:0003677">
    <property type="term" value="F:DNA binding"/>
    <property type="evidence" value="ECO:0007669"/>
    <property type="project" value="UniProtKB-KW"/>
</dbReference>
<dbReference type="GO" id="GO:0000428">
    <property type="term" value="C:DNA-directed RNA polymerase complex"/>
    <property type="evidence" value="ECO:0007669"/>
    <property type="project" value="UniProtKB-KW"/>
</dbReference>
<evidence type="ECO:0000256" key="6">
    <source>
        <dbReference type="ARBA" id="ARBA00022723"/>
    </source>
</evidence>
<dbReference type="HAMAP" id="MF_00974">
    <property type="entry name" value="DNA_primase_DnaG"/>
    <property type="match status" value="1"/>
</dbReference>
<dbReference type="InterPro" id="IPR002694">
    <property type="entry name" value="Znf_CHC2"/>
</dbReference>
<dbReference type="InterPro" id="IPR006295">
    <property type="entry name" value="DNA_primase_DnaG"/>
</dbReference>
<dbReference type="SMART" id="SM00493">
    <property type="entry name" value="TOPRIM"/>
    <property type="match status" value="1"/>
</dbReference>
<evidence type="ECO:0000256" key="14">
    <source>
        <dbReference type="PIRSR" id="PIRSR002811-1"/>
    </source>
</evidence>
<comment type="function">
    <text evidence="12 13">RNA polymerase that catalyzes the synthesis of short RNA molecules used as primers for DNA polymerase during DNA replication.</text>
</comment>
<dbReference type="RefSeq" id="WP_126810046.1">
    <property type="nucleotide sequence ID" value="NZ_NGKA01000027.1"/>
</dbReference>
<dbReference type="InterPro" id="IPR034151">
    <property type="entry name" value="TOPRIM_DnaG_bac"/>
</dbReference>
<dbReference type="EMBL" id="NGKA01000027">
    <property type="protein sequence ID" value="RSU09010.1"/>
    <property type="molecule type" value="Genomic_DNA"/>
</dbReference>
<keyword evidence="3 12" id="KW-0808">Transferase</keyword>
<keyword evidence="11 12" id="KW-0804">Transcription</keyword>
<keyword evidence="10 12" id="KW-0238">DNA-binding</keyword>
<dbReference type="Gene3D" id="1.10.860.10">
    <property type="entry name" value="DNAb Helicase, Chain A"/>
    <property type="match status" value="1"/>
</dbReference>
<dbReference type="InterPro" id="IPR030846">
    <property type="entry name" value="DnaG_bac"/>
</dbReference>
<dbReference type="InterPro" id="IPR036977">
    <property type="entry name" value="DNA_primase_Znf_CHC2"/>
</dbReference>
<evidence type="ECO:0000256" key="15">
    <source>
        <dbReference type="SAM" id="MobiDB-lite"/>
    </source>
</evidence>
<dbReference type="InterPro" id="IPR050219">
    <property type="entry name" value="DnaG_primase"/>
</dbReference>
<dbReference type="GO" id="GO:0008270">
    <property type="term" value="F:zinc ion binding"/>
    <property type="evidence" value="ECO:0007669"/>
    <property type="project" value="UniProtKB-UniRule"/>
</dbReference>
<comment type="caution">
    <text evidence="17">The sequence shown here is derived from an EMBL/GenBank/DDBJ whole genome shotgun (WGS) entry which is preliminary data.</text>
</comment>
<evidence type="ECO:0000256" key="11">
    <source>
        <dbReference type="ARBA" id="ARBA00023163"/>
    </source>
</evidence>
<evidence type="ECO:0000256" key="1">
    <source>
        <dbReference type="ARBA" id="ARBA00022478"/>
    </source>
</evidence>
<dbReference type="EC" id="2.7.7.101" evidence="12"/>
<evidence type="ECO:0000256" key="12">
    <source>
        <dbReference type="HAMAP-Rule" id="MF_00974"/>
    </source>
</evidence>
<dbReference type="Gene3D" id="3.90.980.10">
    <property type="entry name" value="DNA primase, catalytic core, N-terminal domain"/>
    <property type="match status" value="1"/>
</dbReference>